<accession>A0A919CJ06</accession>
<proteinExistence type="predicted"/>
<keyword evidence="5" id="KW-1185">Reference proteome</keyword>
<dbReference type="InterPro" id="IPR004441">
    <property type="entry name" value="rRNA_MeTrfase_TrmH"/>
</dbReference>
<dbReference type="Pfam" id="PF00588">
    <property type="entry name" value="SpoU_methylase"/>
    <property type="match status" value="1"/>
</dbReference>
<dbReference type="InterPro" id="IPR013123">
    <property type="entry name" value="SpoU_subst-bd"/>
</dbReference>
<evidence type="ECO:0000256" key="2">
    <source>
        <dbReference type="ARBA" id="ARBA00022679"/>
    </source>
</evidence>
<protein>
    <submittedName>
        <fullName evidence="4">RNA methyltransferase</fullName>
    </submittedName>
</protein>
<reference evidence="4" key="2">
    <citation type="submission" date="2020-09" db="EMBL/GenBank/DDBJ databases">
        <authorList>
            <person name="Sun Q."/>
            <person name="Kim S."/>
        </authorList>
    </citation>
    <scope>NUCLEOTIDE SEQUENCE</scope>
    <source>
        <strain evidence="4">KCTC 23430</strain>
    </source>
</reference>
<dbReference type="Gene3D" id="3.40.1280.10">
    <property type="match status" value="1"/>
</dbReference>
<dbReference type="GO" id="GO:0005829">
    <property type="term" value="C:cytosol"/>
    <property type="evidence" value="ECO:0007669"/>
    <property type="project" value="TreeGrafter"/>
</dbReference>
<evidence type="ECO:0000256" key="1">
    <source>
        <dbReference type="ARBA" id="ARBA00022603"/>
    </source>
</evidence>
<keyword evidence="1 4" id="KW-0489">Methyltransferase</keyword>
<dbReference type="GO" id="GO:0003723">
    <property type="term" value="F:RNA binding"/>
    <property type="evidence" value="ECO:0007669"/>
    <property type="project" value="InterPro"/>
</dbReference>
<dbReference type="AlphaFoldDB" id="A0A919CJ06"/>
<feature type="domain" description="RNA 2-O ribose methyltransferase substrate binding" evidence="3">
    <location>
        <begin position="17"/>
        <end position="95"/>
    </location>
</feature>
<gene>
    <name evidence="4" type="primary">yjfH</name>
    <name evidence="4" type="ORF">GCM10007053_11800</name>
</gene>
<evidence type="ECO:0000259" key="3">
    <source>
        <dbReference type="SMART" id="SM00967"/>
    </source>
</evidence>
<evidence type="ECO:0000313" key="5">
    <source>
        <dbReference type="Proteomes" id="UP000644693"/>
    </source>
</evidence>
<dbReference type="PANTHER" id="PTHR46429">
    <property type="entry name" value="23S RRNA (GUANOSINE-2'-O-)-METHYLTRANSFERASE RLMB"/>
    <property type="match status" value="1"/>
</dbReference>
<sequence>MNSSYAQKKADLRSVLTVYGRKSVLEALTDEMLSCQTLHMADSNRKGGIIADIEQRAAARGVPVRLHTRDALSRISRNGKQDQGVALDIACPAFAALDQGWLQARLVGSKAPLTLLAMDGVTNPQNVGMIIRSAAAAGVDGIIYPDKGLAALGPLVIKASVGTVFRAPLLRCERLLPALRLCQAQGIEVSYLDGNADNSIFEQAGAGHRVYVLGGETHGVSAEIRELADTALSIPMAGGVESLNVAVSAALVAYASQRR</sequence>
<keyword evidence="2" id="KW-0808">Transferase</keyword>
<dbReference type="CDD" id="cd18095">
    <property type="entry name" value="SpoU-like_rRNA-MTase"/>
    <property type="match status" value="1"/>
</dbReference>
<organism evidence="4 5">
    <name type="scientific">Parahalioglobus pacificus</name>
    <dbReference type="NCBI Taxonomy" id="930806"/>
    <lineage>
        <taxon>Bacteria</taxon>
        <taxon>Pseudomonadati</taxon>
        <taxon>Pseudomonadota</taxon>
        <taxon>Gammaproteobacteria</taxon>
        <taxon>Cellvibrionales</taxon>
        <taxon>Halieaceae</taxon>
        <taxon>Parahalioglobus</taxon>
    </lineage>
</organism>
<dbReference type="Gene3D" id="3.30.1330.30">
    <property type="match status" value="1"/>
</dbReference>
<evidence type="ECO:0000313" key="4">
    <source>
        <dbReference type="EMBL" id="GHD30235.1"/>
    </source>
</evidence>
<dbReference type="GO" id="GO:0008173">
    <property type="term" value="F:RNA methyltransferase activity"/>
    <property type="evidence" value="ECO:0007669"/>
    <property type="project" value="InterPro"/>
</dbReference>
<comment type="caution">
    <text evidence="4">The sequence shown here is derived from an EMBL/GenBank/DDBJ whole genome shotgun (WGS) entry which is preliminary data.</text>
</comment>
<dbReference type="EMBL" id="BMYM01000001">
    <property type="protein sequence ID" value="GHD30235.1"/>
    <property type="molecule type" value="Genomic_DNA"/>
</dbReference>
<dbReference type="InterPro" id="IPR029028">
    <property type="entry name" value="Alpha/beta_knot_MTases"/>
</dbReference>
<dbReference type="InterPro" id="IPR029064">
    <property type="entry name" value="Ribosomal_eL30-like_sf"/>
</dbReference>
<dbReference type="PANTHER" id="PTHR46429:SF1">
    <property type="entry name" value="23S RRNA (GUANOSINE-2'-O-)-METHYLTRANSFERASE RLMB"/>
    <property type="match status" value="1"/>
</dbReference>
<dbReference type="RefSeq" id="WP_189476094.1">
    <property type="nucleotide sequence ID" value="NZ_BMYM01000001.1"/>
</dbReference>
<dbReference type="Proteomes" id="UP000644693">
    <property type="component" value="Unassembled WGS sequence"/>
</dbReference>
<dbReference type="SMART" id="SM00967">
    <property type="entry name" value="SpoU_sub_bind"/>
    <property type="match status" value="1"/>
</dbReference>
<dbReference type="InterPro" id="IPR001537">
    <property type="entry name" value="SpoU_MeTrfase"/>
</dbReference>
<dbReference type="SUPFAM" id="SSF55315">
    <property type="entry name" value="L30e-like"/>
    <property type="match status" value="1"/>
</dbReference>
<reference evidence="4" key="1">
    <citation type="journal article" date="2014" name="Int. J. Syst. Evol. Microbiol.">
        <title>Complete genome sequence of Corynebacterium casei LMG S-19264T (=DSM 44701T), isolated from a smear-ripened cheese.</title>
        <authorList>
            <consortium name="US DOE Joint Genome Institute (JGI-PGF)"/>
            <person name="Walter F."/>
            <person name="Albersmeier A."/>
            <person name="Kalinowski J."/>
            <person name="Ruckert C."/>
        </authorList>
    </citation>
    <scope>NUCLEOTIDE SEQUENCE</scope>
    <source>
        <strain evidence="4">KCTC 23430</strain>
    </source>
</reference>
<dbReference type="InterPro" id="IPR029026">
    <property type="entry name" value="tRNA_m1G_MTases_N"/>
</dbReference>
<name>A0A919CJ06_9GAMM</name>
<dbReference type="SUPFAM" id="SSF75217">
    <property type="entry name" value="alpha/beta knot"/>
    <property type="match status" value="1"/>
</dbReference>
<dbReference type="GO" id="GO:0006396">
    <property type="term" value="P:RNA processing"/>
    <property type="evidence" value="ECO:0007669"/>
    <property type="project" value="InterPro"/>
</dbReference>
<dbReference type="GO" id="GO:0032259">
    <property type="term" value="P:methylation"/>
    <property type="evidence" value="ECO:0007669"/>
    <property type="project" value="UniProtKB-KW"/>
</dbReference>
<dbReference type="Pfam" id="PF08032">
    <property type="entry name" value="SpoU_sub_bind"/>
    <property type="match status" value="1"/>
</dbReference>